<evidence type="ECO:0000259" key="3">
    <source>
        <dbReference type="Pfam" id="PF12624"/>
    </source>
</evidence>
<proteinExistence type="inferred from homology"/>
<evidence type="ECO:0000313" key="5">
    <source>
        <dbReference type="Proteomes" id="UP000815325"/>
    </source>
</evidence>
<organism evidence="4 5">
    <name type="scientific">Dunaliella salina</name>
    <name type="common">Green alga</name>
    <name type="synonym">Protococcus salinus</name>
    <dbReference type="NCBI Taxonomy" id="3046"/>
    <lineage>
        <taxon>Eukaryota</taxon>
        <taxon>Viridiplantae</taxon>
        <taxon>Chlorophyta</taxon>
        <taxon>core chlorophytes</taxon>
        <taxon>Chlorophyceae</taxon>
        <taxon>CS clade</taxon>
        <taxon>Chlamydomonadales</taxon>
        <taxon>Dunaliellaceae</taxon>
        <taxon>Dunaliella</taxon>
    </lineage>
</organism>
<dbReference type="PANTHER" id="PTHR16166:SF93">
    <property type="entry name" value="INTERMEMBRANE LIPID TRANSFER PROTEIN VPS13"/>
    <property type="match status" value="1"/>
</dbReference>
<keyword evidence="5" id="KW-1185">Reference proteome</keyword>
<evidence type="ECO:0000313" key="4">
    <source>
        <dbReference type="EMBL" id="KAF5830559.1"/>
    </source>
</evidence>
<name>A0ABQ7G7I2_DUNSA</name>
<dbReference type="Proteomes" id="UP000815325">
    <property type="component" value="Unassembled WGS sequence"/>
</dbReference>
<accession>A0ABQ7G7I2</accession>
<protein>
    <submittedName>
        <fullName evidence="4">N-terminal region of Chorein, a TM vesicle-mediated sorter-domain-containing protein</fullName>
    </submittedName>
</protein>
<keyword evidence="2" id="KW-0813">Transport</keyword>
<dbReference type="Pfam" id="PF12624">
    <property type="entry name" value="VPS13_N"/>
    <property type="match status" value="1"/>
</dbReference>
<evidence type="ECO:0000256" key="1">
    <source>
        <dbReference type="ARBA" id="ARBA00006545"/>
    </source>
</evidence>
<sequence>MFEGQVAFYLNKYLGKYLNGLDAESLRISVWKGDVELRNLTLKPEALQDLDLPCTVKAGLLGRLTLKVPWARLGQEPVVAEFDRLYILAEPHQEDEGTKGKDVAEYVARLAEAELEHKRKKVAAAESKWLKDMEAKAQQQLQQQQQMEGGEAAVQPQGRGGWGMGSLHRLIDSILGNLQLVLTNVHIRYEDDGWAWAGHRLAVGVLLGRVAAHTVDEQGKPAFVTTNVLLLLRKAVTLSQLGAYFDVDRPHMEVQSWAGLSLSDWDRLFSPALHLEQQQHRSGGGMDSLYSHDYLINPVSGSCNYTRRSSKFRQLDGSGGRPALPKHETSLRLQNLAVALSGSQYVGAQALAEALDTVASRMPHAHLRPRFRPSTGASARAWWQYALRAVSIRYLARSRGSSWSRLHSVCSLRKKYVPHYAKCLSDAASASGGSRAGGVGGDASIAAMDAQLEEATILVFRCSLWRELVGDRWWPCATIGSNEYAGAGWYAGIKIGVVPGWCRANLLVSTCLTAADAMGLFEPTS</sequence>
<dbReference type="EMBL" id="MU070030">
    <property type="protein sequence ID" value="KAF5830559.1"/>
    <property type="molecule type" value="Genomic_DNA"/>
</dbReference>
<feature type="domain" description="Chorein N-terminal" evidence="3">
    <location>
        <begin position="1"/>
        <end position="422"/>
    </location>
</feature>
<evidence type="ECO:0000256" key="2">
    <source>
        <dbReference type="ARBA" id="ARBA00022448"/>
    </source>
</evidence>
<dbReference type="InterPro" id="IPR026847">
    <property type="entry name" value="VPS13"/>
</dbReference>
<gene>
    <name evidence="4" type="ORF">DUNSADRAFT_14366</name>
</gene>
<comment type="caution">
    <text evidence="4">The sequence shown here is derived from an EMBL/GenBank/DDBJ whole genome shotgun (WGS) entry which is preliminary data.</text>
</comment>
<reference evidence="4" key="1">
    <citation type="submission" date="2017-08" db="EMBL/GenBank/DDBJ databases">
        <authorList>
            <person name="Polle J.E."/>
            <person name="Barry K."/>
            <person name="Cushman J."/>
            <person name="Schmutz J."/>
            <person name="Tran D."/>
            <person name="Hathwaick L.T."/>
            <person name="Yim W.C."/>
            <person name="Jenkins J."/>
            <person name="Mckie-Krisberg Z.M."/>
            <person name="Prochnik S."/>
            <person name="Lindquist E."/>
            <person name="Dockter R.B."/>
            <person name="Adam C."/>
            <person name="Molina H."/>
            <person name="Bunkerborg J."/>
            <person name="Jin E."/>
            <person name="Buchheim M."/>
            <person name="Magnuson J."/>
        </authorList>
    </citation>
    <scope>NUCLEOTIDE SEQUENCE</scope>
    <source>
        <strain evidence="4">CCAP 19/18</strain>
    </source>
</reference>
<dbReference type="PANTHER" id="PTHR16166">
    <property type="entry name" value="VACUOLAR PROTEIN SORTING-ASSOCIATED PROTEIN VPS13"/>
    <property type="match status" value="1"/>
</dbReference>
<dbReference type="InterPro" id="IPR026854">
    <property type="entry name" value="VPS13_N"/>
</dbReference>
<comment type="similarity">
    <text evidence="1">Belongs to the VPS13 family.</text>
</comment>